<keyword evidence="7" id="KW-1185">Reference proteome</keyword>
<feature type="active site" evidence="4">
    <location>
        <position position="132"/>
    </location>
</feature>
<accession>A0ABX0J6Y4</accession>
<comment type="catalytic activity">
    <reaction evidence="3">
        <text>[protein]-L-glutamate 5-O-methyl ester + H2O = L-glutamyl-[protein] + methanol + H(+)</text>
        <dbReference type="Rhea" id="RHEA:23236"/>
        <dbReference type="Rhea" id="RHEA-COMP:10208"/>
        <dbReference type="Rhea" id="RHEA-COMP:10311"/>
        <dbReference type="ChEBI" id="CHEBI:15377"/>
        <dbReference type="ChEBI" id="CHEBI:15378"/>
        <dbReference type="ChEBI" id="CHEBI:17790"/>
        <dbReference type="ChEBI" id="CHEBI:29973"/>
        <dbReference type="ChEBI" id="CHEBI:82795"/>
        <dbReference type="EC" id="3.1.1.61"/>
    </reaction>
</comment>
<feature type="active site" evidence="4">
    <location>
        <position position="12"/>
    </location>
</feature>
<comment type="caution">
    <text evidence="6">The sequence shown here is derived from an EMBL/GenBank/DDBJ whole genome shotgun (WGS) entry which is preliminary data.</text>
</comment>
<keyword evidence="1 4" id="KW-0378">Hydrolase</keyword>
<dbReference type="InterPro" id="IPR035909">
    <property type="entry name" value="CheB_C"/>
</dbReference>
<protein>
    <recommendedName>
        <fullName evidence="2">protein-glutamate methylesterase</fullName>
        <ecNumber evidence="2">3.1.1.61</ecNumber>
    </recommendedName>
</protein>
<dbReference type="CDD" id="cd16433">
    <property type="entry name" value="CheB"/>
    <property type="match status" value="1"/>
</dbReference>
<sequence length="191" mass="20685">MQQVEIIAIGVSAGGMKALATLLAYLPVDYGIPVIIVQHLLEGSDSFLAEYLNDQVSIHIQEAVDKESLQSGIVYLAPPGYHLLVEDDCTLSLSIDPKVNYSRPSIDVLFDSVAFVYQERCLGVILTGANQDGSVGLRSIKENGGMAIVQRPETAEYPAMPLAALATVEVDHIMSLDEIGEFLTTLQHQAR</sequence>
<evidence type="ECO:0000256" key="3">
    <source>
        <dbReference type="ARBA" id="ARBA00048267"/>
    </source>
</evidence>
<gene>
    <name evidence="6" type="ORF">G9U52_19940</name>
</gene>
<keyword evidence="4" id="KW-0145">Chemotaxis</keyword>
<name>A0ABX0J6Y4_9BACL</name>
<evidence type="ECO:0000256" key="4">
    <source>
        <dbReference type="PROSITE-ProRule" id="PRU00050"/>
    </source>
</evidence>
<dbReference type="SUPFAM" id="SSF52738">
    <property type="entry name" value="Methylesterase CheB, C-terminal domain"/>
    <property type="match status" value="1"/>
</dbReference>
<dbReference type="Proteomes" id="UP001165962">
    <property type="component" value="Unassembled WGS sequence"/>
</dbReference>
<organism evidence="6 7">
    <name type="scientific">Paenibacillus agricola</name>
    <dbReference type="NCBI Taxonomy" id="2716264"/>
    <lineage>
        <taxon>Bacteria</taxon>
        <taxon>Bacillati</taxon>
        <taxon>Bacillota</taxon>
        <taxon>Bacilli</taxon>
        <taxon>Bacillales</taxon>
        <taxon>Paenibacillaceae</taxon>
        <taxon>Paenibacillus</taxon>
    </lineage>
</organism>
<dbReference type="RefSeq" id="WP_166152394.1">
    <property type="nucleotide sequence ID" value="NZ_JAAOIW010000007.1"/>
</dbReference>
<dbReference type="EMBL" id="JAAOIW010000007">
    <property type="protein sequence ID" value="NHN32114.1"/>
    <property type="molecule type" value="Genomic_DNA"/>
</dbReference>
<feature type="active site" evidence="4">
    <location>
        <position position="39"/>
    </location>
</feature>
<evidence type="ECO:0000259" key="5">
    <source>
        <dbReference type="PROSITE" id="PS50122"/>
    </source>
</evidence>
<dbReference type="PANTHER" id="PTHR42872">
    <property type="entry name" value="PROTEIN-GLUTAMATE METHYLESTERASE/PROTEIN-GLUTAMINE GLUTAMINASE"/>
    <property type="match status" value="1"/>
</dbReference>
<reference evidence="6" key="1">
    <citation type="submission" date="2020-03" db="EMBL/GenBank/DDBJ databases">
        <title>Draft sequencing of Paenibacilllus sp. S3N08.</title>
        <authorList>
            <person name="Kim D.-U."/>
        </authorList>
    </citation>
    <scope>NUCLEOTIDE SEQUENCE</scope>
    <source>
        <strain evidence="6">S3N08</strain>
    </source>
</reference>
<dbReference type="EC" id="3.1.1.61" evidence="2"/>
<dbReference type="PANTHER" id="PTHR42872:SF3">
    <property type="entry name" value="PROTEIN-GLUTAMATE METHYLESTERASE_PROTEIN-GLUTAMINE GLUTAMINASE 1"/>
    <property type="match status" value="1"/>
</dbReference>
<dbReference type="Pfam" id="PF01339">
    <property type="entry name" value="CheB_methylest"/>
    <property type="match status" value="1"/>
</dbReference>
<evidence type="ECO:0000313" key="6">
    <source>
        <dbReference type="EMBL" id="NHN32114.1"/>
    </source>
</evidence>
<dbReference type="Gene3D" id="3.40.50.180">
    <property type="entry name" value="Methylesterase CheB, C-terminal domain"/>
    <property type="match status" value="1"/>
</dbReference>
<dbReference type="PROSITE" id="PS50122">
    <property type="entry name" value="CHEB"/>
    <property type="match status" value="1"/>
</dbReference>
<dbReference type="InterPro" id="IPR000673">
    <property type="entry name" value="Sig_transdc_resp-reg_Me-estase"/>
</dbReference>
<evidence type="ECO:0000256" key="2">
    <source>
        <dbReference type="ARBA" id="ARBA00039140"/>
    </source>
</evidence>
<evidence type="ECO:0000256" key="1">
    <source>
        <dbReference type="ARBA" id="ARBA00022801"/>
    </source>
</evidence>
<proteinExistence type="predicted"/>
<evidence type="ECO:0000313" key="7">
    <source>
        <dbReference type="Proteomes" id="UP001165962"/>
    </source>
</evidence>
<feature type="domain" description="CheB-type methylesterase" evidence="5">
    <location>
        <begin position="1"/>
        <end position="185"/>
    </location>
</feature>